<reference evidence="2" key="1">
    <citation type="submission" date="2022-12" db="EMBL/GenBank/DDBJ databases">
        <title>B. miyamotoi WGS.</title>
        <authorList>
            <person name="Kuleshov K.V."/>
            <person name="Hoornstra D."/>
            <person name="Hovius J.W."/>
            <person name="Platonov A.E."/>
            <person name="Telford S.R. III."/>
        </authorList>
    </citation>
    <scope>NUCLEOTIDE SEQUENCE</scope>
    <source>
        <strain evidence="2">410</strain>
        <plasmid evidence="2">p410-lp97</plasmid>
    </source>
</reference>
<geneLocation type="plasmid" evidence="2 3">
    <name>p410-lp97</name>
</geneLocation>
<dbReference type="RefSeq" id="WP_209291641.1">
    <property type="nucleotide sequence ID" value="NZ_CP072480.1"/>
</dbReference>
<evidence type="ECO:0000256" key="1">
    <source>
        <dbReference type="SAM" id="MobiDB-lite"/>
    </source>
</evidence>
<organism evidence="2 3">
    <name type="scientific">Borrelia miyamotoi</name>
    <dbReference type="NCBI Taxonomy" id="47466"/>
    <lineage>
        <taxon>Bacteria</taxon>
        <taxon>Pseudomonadati</taxon>
        <taxon>Spirochaetota</taxon>
        <taxon>Spirochaetia</taxon>
        <taxon>Spirochaetales</taxon>
        <taxon>Borreliaceae</taxon>
        <taxon>Borrelia</taxon>
    </lineage>
</organism>
<dbReference type="EMBL" id="CP114638">
    <property type="protein sequence ID" value="WAZ91393.1"/>
    <property type="molecule type" value="Genomic_DNA"/>
</dbReference>
<keyword evidence="2" id="KW-0614">Plasmid</keyword>
<evidence type="ECO:0000313" key="2">
    <source>
        <dbReference type="EMBL" id="WAZ91393.1"/>
    </source>
</evidence>
<evidence type="ECO:0000313" key="3">
    <source>
        <dbReference type="Proteomes" id="UP001164544"/>
    </source>
</evidence>
<feature type="compositionally biased region" description="Basic and acidic residues" evidence="1">
    <location>
        <begin position="42"/>
        <end position="55"/>
    </location>
</feature>
<dbReference type="Proteomes" id="UP001164544">
    <property type="component" value="Plasmid p410-lp97"/>
</dbReference>
<gene>
    <name evidence="2" type="ORF">O5398_04475</name>
</gene>
<protein>
    <submittedName>
        <fullName evidence="2">Uncharacterized protein</fullName>
    </submittedName>
</protein>
<proteinExistence type="predicted"/>
<dbReference type="AlphaFoldDB" id="A0AAQ2WXR7"/>
<accession>A0AAQ2WXR7</accession>
<feature type="region of interest" description="Disordered" evidence="1">
    <location>
        <begin position="36"/>
        <end position="56"/>
    </location>
</feature>
<sequence>MGIVPKQDKVQKITKKVFDSIGNPDNIPEIKNALINSKGQPKPKEKVTESLKENEPEIILDDEENKRFETFKVSLNTIISDNHKFILQYPNKAHERSEE</sequence>
<name>A0AAQ2WXR7_9SPIR</name>